<dbReference type="GO" id="GO:0046931">
    <property type="term" value="P:pore complex assembly"/>
    <property type="evidence" value="ECO:0000318"/>
    <property type="project" value="GO_Central"/>
</dbReference>
<dbReference type="SUPFAM" id="SSF50156">
    <property type="entry name" value="PDZ domain-like"/>
    <property type="match status" value="1"/>
</dbReference>
<dbReference type="GeneID" id="756521"/>
<dbReference type="GO" id="GO:0048489">
    <property type="term" value="P:synaptic vesicle transport"/>
    <property type="evidence" value="ECO:0000318"/>
    <property type="project" value="GO_Central"/>
</dbReference>
<dbReference type="SMART" id="SM00228">
    <property type="entry name" value="PDZ"/>
    <property type="match status" value="1"/>
</dbReference>
<dbReference type="OrthoDB" id="6021951at2759"/>
<dbReference type="InterPro" id="IPR001478">
    <property type="entry name" value="PDZ"/>
</dbReference>
<evidence type="ECO:0000313" key="3">
    <source>
        <dbReference type="Proteomes" id="UP000007110"/>
    </source>
</evidence>
<dbReference type="Proteomes" id="UP000007110">
    <property type="component" value="Unassembled WGS sequence"/>
</dbReference>
<reference evidence="2" key="2">
    <citation type="submission" date="2021-01" db="UniProtKB">
        <authorList>
            <consortium name="EnsemblMetazoa"/>
        </authorList>
    </citation>
    <scope>IDENTIFICATION</scope>
</reference>
<dbReference type="AlphaFoldDB" id="A0A7M7NIM4"/>
<dbReference type="KEGG" id="spu:756521"/>
<dbReference type="GO" id="GO:0005911">
    <property type="term" value="C:cell-cell junction"/>
    <property type="evidence" value="ECO:0000318"/>
    <property type="project" value="GO_Central"/>
</dbReference>
<evidence type="ECO:0000259" key="1">
    <source>
        <dbReference type="PROSITE" id="PS50106"/>
    </source>
</evidence>
<dbReference type="InterPro" id="IPR051109">
    <property type="entry name" value="MAM_complex_regulator"/>
</dbReference>
<dbReference type="FunCoup" id="A0A7M7NIM4">
    <property type="interactions" value="787"/>
</dbReference>
<dbReference type="GO" id="GO:0008582">
    <property type="term" value="P:regulation of synaptic assembly at neuromuscular junction"/>
    <property type="evidence" value="ECO:0000318"/>
    <property type="project" value="GO_Central"/>
</dbReference>
<dbReference type="CTD" id="51248"/>
<accession>A0A7M7NIM4</accession>
<dbReference type="GO" id="GO:0007269">
    <property type="term" value="P:neurotransmitter secretion"/>
    <property type="evidence" value="ECO:0000318"/>
    <property type="project" value="GO_Central"/>
</dbReference>
<dbReference type="EnsemblMetazoa" id="XM_030981153">
    <property type="protein sequence ID" value="XP_030837013"/>
    <property type="gene ID" value="LOC756521"/>
</dbReference>
<dbReference type="PANTHER" id="PTHR14063">
    <property type="entry name" value="PROTEIN LIN-7 HOMOLOG"/>
    <property type="match status" value="1"/>
</dbReference>
<protein>
    <recommendedName>
        <fullName evidence="1">PDZ domain-containing protein</fullName>
    </recommendedName>
</protein>
<dbReference type="RefSeq" id="XP_030837013.1">
    <property type="nucleotide sequence ID" value="XM_030981153.1"/>
</dbReference>
<dbReference type="Pfam" id="PF00595">
    <property type="entry name" value="PDZ"/>
    <property type="match status" value="1"/>
</dbReference>
<proteinExistence type="predicted"/>
<keyword evidence="3" id="KW-1185">Reference proteome</keyword>
<reference evidence="3" key="1">
    <citation type="submission" date="2015-02" db="EMBL/GenBank/DDBJ databases">
        <title>Genome sequencing for Strongylocentrotus purpuratus.</title>
        <authorList>
            <person name="Murali S."/>
            <person name="Liu Y."/>
            <person name="Vee V."/>
            <person name="English A."/>
            <person name="Wang M."/>
            <person name="Skinner E."/>
            <person name="Han Y."/>
            <person name="Muzny D.M."/>
            <person name="Worley K.C."/>
            <person name="Gibbs R.A."/>
        </authorList>
    </citation>
    <scope>NUCLEOTIDE SEQUENCE</scope>
</reference>
<dbReference type="PROSITE" id="PS50106">
    <property type="entry name" value="PDZ"/>
    <property type="match status" value="1"/>
</dbReference>
<name>A0A7M7NIM4_STRPU</name>
<dbReference type="Gene3D" id="2.30.42.10">
    <property type="match status" value="1"/>
</dbReference>
<dbReference type="GO" id="GO:0030674">
    <property type="term" value="F:protein-macromolecule adaptor activity"/>
    <property type="evidence" value="ECO:0000318"/>
    <property type="project" value="GO_Central"/>
</dbReference>
<dbReference type="InterPro" id="IPR036034">
    <property type="entry name" value="PDZ_sf"/>
</dbReference>
<feature type="domain" description="PDZ" evidence="1">
    <location>
        <begin position="54"/>
        <end position="124"/>
    </location>
</feature>
<dbReference type="GO" id="GO:0016323">
    <property type="term" value="C:basolateral plasma membrane"/>
    <property type="evidence" value="ECO:0000318"/>
    <property type="project" value="GO_Central"/>
</dbReference>
<dbReference type="InParanoid" id="A0A7M7NIM4"/>
<organism evidence="2 3">
    <name type="scientific">Strongylocentrotus purpuratus</name>
    <name type="common">Purple sea urchin</name>
    <dbReference type="NCBI Taxonomy" id="7668"/>
    <lineage>
        <taxon>Eukaryota</taxon>
        <taxon>Metazoa</taxon>
        <taxon>Echinodermata</taxon>
        <taxon>Eleutherozoa</taxon>
        <taxon>Echinozoa</taxon>
        <taxon>Echinoidea</taxon>
        <taxon>Euechinoidea</taxon>
        <taxon>Echinacea</taxon>
        <taxon>Camarodonta</taxon>
        <taxon>Echinidea</taxon>
        <taxon>Strongylocentrotidae</taxon>
        <taxon>Strongylocentrotus</taxon>
    </lineage>
</organism>
<evidence type="ECO:0000313" key="2">
    <source>
        <dbReference type="EnsemblMetazoa" id="XP_030837013"/>
    </source>
</evidence>
<sequence>MSYETFPMVPHNEAAFNQANLPPRYQTPPPWIPPKERVGHPDYDNNLSKFLLRSVKFRRSKSNEQLGFSIRGGADYGCRIYISGVIPDSVAFRVGMKPGDLILSINSVDFSNITYDEAIKVLKNLDEIEARLKYYPYGYYKTYERTGEAPPIE</sequence>
<dbReference type="OMA" id="RGGREHN"/>
<dbReference type="GO" id="GO:0098793">
    <property type="term" value="C:presynapse"/>
    <property type="evidence" value="ECO:0007669"/>
    <property type="project" value="GOC"/>
</dbReference>